<sequence length="383" mass="41273">MAASTKRRSPLWARICVGVGAAVLVAGAGTLVTGQALIAKYSDAVTDNSLLDPIQPKAAEAAPPAEESTASIDGPVNMLLVGIDPRDEQTAPLADSIIVAHIPADRHTAYLFSMPRDLRVDIPAFEKSGTGADRTKINAAMAYGSRLGDGKYSAAQGFQLLASTVSGVTGIKKFDAGAIVNFGGFKKIVEAMGGVEMVIDMDVKSEHLKPDGSARDRIPSCQGHHRCSRPYTGVQKVYKKSAKPVHLKAWEALDYVRQRYGEGMTDYVRQRHQQQFIKAIAKQAMSRDVLTNPSKLLGVLDAAGGSLTVAPGSHTVLDWAMELKSLNIDDIVTVNLPGDGIFEGEYLGERFLPEVDGFFKAVREERVPAFLLDHPQFVNAEQE</sequence>
<comment type="caution">
    <text evidence="3">The sequence shown here is derived from an EMBL/GenBank/DDBJ whole genome shotgun (WGS) entry which is preliminary data.</text>
</comment>
<dbReference type="InterPro" id="IPR050922">
    <property type="entry name" value="LytR/CpsA/Psr_CW_biosynth"/>
</dbReference>
<proteinExistence type="inferred from homology"/>
<dbReference type="RefSeq" id="WP_239166611.1">
    <property type="nucleotide sequence ID" value="NZ_BOMO01000113.1"/>
</dbReference>
<keyword evidence="4" id="KW-1185">Reference proteome</keyword>
<dbReference type="PANTHER" id="PTHR33392:SF6">
    <property type="entry name" value="POLYISOPRENYL-TEICHOIC ACID--PEPTIDOGLYCAN TEICHOIC ACID TRANSFERASE TAGU"/>
    <property type="match status" value="1"/>
</dbReference>
<dbReference type="Pfam" id="PF03816">
    <property type="entry name" value="LytR_cpsA_psr"/>
    <property type="match status" value="1"/>
</dbReference>
<name>A0A2T0K547_9ACTN</name>
<evidence type="ECO:0000256" key="1">
    <source>
        <dbReference type="ARBA" id="ARBA00006068"/>
    </source>
</evidence>
<evidence type="ECO:0000259" key="2">
    <source>
        <dbReference type="Pfam" id="PF03816"/>
    </source>
</evidence>
<dbReference type="EMBL" id="PVMZ01000014">
    <property type="protein sequence ID" value="PRX18044.1"/>
    <property type="molecule type" value="Genomic_DNA"/>
</dbReference>
<dbReference type="PANTHER" id="PTHR33392">
    <property type="entry name" value="POLYISOPRENYL-TEICHOIC ACID--PEPTIDOGLYCAN TEICHOIC ACID TRANSFERASE TAGU"/>
    <property type="match status" value="1"/>
</dbReference>
<dbReference type="Proteomes" id="UP000239415">
    <property type="component" value="Unassembled WGS sequence"/>
</dbReference>
<dbReference type="Gene3D" id="3.40.630.190">
    <property type="entry name" value="LCP protein"/>
    <property type="match status" value="1"/>
</dbReference>
<dbReference type="AlphaFoldDB" id="A0A2T0K547"/>
<protein>
    <submittedName>
        <fullName evidence="3">LytR family transcriptional attenuator</fullName>
    </submittedName>
</protein>
<accession>A0A2T0K547</accession>
<organism evidence="3 4">
    <name type="scientific">Actinoplanes italicus</name>
    <dbReference type="NCBI Taxonomy" id="113567"/>
    <lineage>
        <taxon>Bacteria</taxon>
        <taxon>Bacillati</taxon>
        <taxon>Actinomycetota</taxon>
        <taxon>Actinomycetes</taxon>
        <taxon>Micromonosporales</taxon>
        <taxon>Micromonosporaceae</taxon>
        <taxon>Actinoplanes</taxon>
    </lineage>
</organism>
<evidence type="ECO:0000313" key="3">
    <source>
        <dbReference type="EMBL" id="PRX18044.1"/>
    </source>
</evidence>
<evidence type="ECO:0000313" key="4">
    <source>
        <dbReference type="Proteomes" id="UP000239415"/>
    </source>
</evidence>
<comment type="similarity">
    <text evidence="1">Belongs to the LytR/CpsA/Psr (LCP) family.</text>
</comment>
<reference evidence="3 4" key="1">
    <citation type="submission" date="2018-03" db="EMBL/GenBank/DDBJ databases">
        <title>Genomic Encyclopedia of Archaeal and Bacterial Type Strains, Phase II (KMG-II): from individual species to whole genera.</title>
        <authorList>
            <person name="Goeker M."/>
        </authorList>
    </citation>
    <scope>NUCLEOTIDE SEQUENCE [LARGE SCALE GENOMIC DNA]</scope>
    <source>
        <strain evidence="3 4">DSM 43146</strain>
    </source>
</reference>
<feature type="domain" description="Cell envelope-related transcriptional attenuator" evidence="2">
    <location>
        <begin position="94"/>
        <end position="284"/>
    </location>
</feature>
<gene>
    <name evidence="3" type="ORF">CLV67_114216</name>
</gene>
<dbReference type="InterPro" id="IPR004474">
    <property type="entry name" value="LytR_CpsA_psr"/>
</dbReference>